<name>A0A327NIG6_9BACT</name>
<sequence length="411" mass="46090">MVVEPKSIQDIIATLTYARATRQKITVCSGGHSFSANHLRDNSMLILMKGFNSYEINADTLTAKAGPGVGGSVLMLELYKHNLFFPAGHCKGVCIGGYLLQGGYGWNGRKLGIACQSVIGLDIITADGELVHANAEQNSDLFWAARGAGPGFFGIVICFHLKLYPIPKYRAIIAHDFYMNHLEDVYTWAYEVGPVIPKAVEFQMIMSNNMLNLLGPGIEAIAPIFADTKDEYEEAMAFMKNSPIKSKAVIATPAFNPGIDMLYKTTMTHYPEEQYWGVDNMWTHAPLNDLMPFIKEIARTLPPEPSHFLWLNWHPGHLSTDMAYSNEDNTYLALYSTWKNAEDTPTYGDWAANMMRQMAHLSTGIQLADEGLHQRTAPFLSNSHLKKLQEIRAQRDPHGLFYEWHSRPVIK</sequence>
<accession>A0A327NIG6</accession>
<feature type="domain" description="FAD-binding PCMH-type" evidence="6">
    <location>
        <begin position="1"/>
        <end position="166"/>
    </location>
</feature>
<evidence type="ECO:0000313" key="8">
    <source>
        <dbReference type="Proteomes" id="UP000249016"/>
    </source>
</evidence>
<dbReference type="InterPro" id="IPR016166">
    <property type="entry name" value="FAD-bd_PCMH"/>
</dbReference>
<gene>
    <name evidence="7" type="ORF">HMF3257_03625</name>
</gene>
<dbReference type="Proteomes" id="UP000249016">
    <property type="component" value="Unassembled WGS sequence"/>
</dbReference>
<dbReference type="Pfam" id="PF01565">
    <property type="entry name" value="FAD_binding_4"/>
    <property type="match status" value="1"/>
</dbReference>
<dbReference type="InterPro" id="IPR016167">
    <property type="entry name" value="FAD-bd_PCMH_sub1"/>
</dbReference>
<proteinExistence type="inferred from homology"/>
<comment type="cofactor">
    <cofactor evidence="1">
        <name>FAD</name>
        <dbReference type="ChEBI" id="CHEBI:57692"/>
    </cofactor>
</comment>
<dbReference type="InterPro" id="IPR050416">
    <property type="entry name" value="FAD-linked_Oxidoreductase"/>
</dbReference>
<dbReference type="EMBL" id="QLII01000001">
    <property type="protein sequence ID" value="RAI73724.1"/>
    <property type="molecule type" value="Genomic_DNA"/>
</dbReference>
<dbReference type="AlphaFoldDB" id="A0A327NIG6"/>
<evidence type="ECO:0000256" key="3">
    <source>
        <dbReference type="ARBA" id="ARBA00022630"/>
    </source>
</evidence>
<reference evidence="7 8" key="1">
    <citation type="submission" date="2018-06" db="EMBL/GenBank/DDBJ databases">
        <title>Spirosoma sp. HMF3257 Genome sequencing and assembly.</title>
        <authorList>
            <person name="Kang H."/>
            <person name="Cha I."/>
            <person name="Kim H."/>
            <person name="Kang J."/>
            <person name="Joh K."/>
        </authorList>
    </citation>
    <scope>NUCLEOTIDE SEQUENCE [LARGE SCALE GENOMIC DNA]</scope>
    <source>
        <strain evidence="7 8">HMF3257</strain>
    </source>
</reference>
<dbReference type="Gene3D" id="3.30.43.10">
    <property type="entry name" value="Uridine Diphospho-n-acetylenolpyruvylglucosamine Reductase, domain 2"/>
    <property type="match status" value="1"/>
</dbReference>
<dbReference type="InterPro" id="IPR006094">
    <property type="entry name" value="Oxid_FAD_bind_N"/>
</dbReference>
<dbReference type="OrthoDB" id="545125at2"/>
<comment type="caution">
    <text evidence="7">The sequence shown here is derived from an EMBL/GenBank/DDBJ whole genome shotgun (WGS) entry which is preliminary data.</text>
</comment>
<dbReference type="GO" id="GO:0071949">
    <property type="term" value="F:FAD binding"/>
    <property type="evidence" value="ECO:0007669"/>
    <property type="project" value="InterPro"/>
</dbReference>
<dbReference type="SUPFAM" id="SSF56176">
    <property type="entry name" value="FAD-binding/transporter-associated domain-like"/>
    <property type="match status" value="1"/>
</dbReference>
<keyword evidence="4" id="KW-0274">FAD</keyword>
<evidence type="ECO:0000256" key="1">
    <source>
        <dbReference type="ARBA" id="ARBA00001974"/>
    </source>
</evidence>
<dbReference type="PANTHER" id="PTHR42973">
    <property type="entry name" value="BINDING OXIDOREDUCTASE, PUTATIVE (AFU_ORTHOLOGUE AFUA_1G17690)-RELATED"/>
    <property type="match status" value="1"/>
</dbReference>
<dbReference type="GO" id="GO:0016491">
    <property type="term" value="F:oxidoreductase activity"/>
    <property type="evidence" value="ECO:0007669"/>
    <property type="project" value="UniProtKB-KW"/>
</dbReference>
<protein>
    <submittedName>
        <fullName evidence="7">FAD-binding oxidoreductase</fullName>
    </submittedName>
</protein>
<evidence type="ECO:0000256" key="2">
    <source>
        <dbReference type="ARBA" id="ARBA00005466"/>
    </source>
</evidence>
<evidence type="ECO:0000256" key="4">
    <source>
        <dbReference type="ARBA" id="ARBA00022827"/>
    </source>
</evidence>
<dbReference type="Gene3D" id="3.40.462.20">
    <property type="match status" value="1"/>
</dbReference>
<dbReference type="Gene3D" id="3.30.465.10">
    <property type="match status" value="1"/>
</dbReference>
<evidence type="ECO:0000313" key="7">
    <source>
        <dbReference type="EMBL" id="RAI73724.1"/>
    </source>
</evidence>
<keyword evidence="8" id="KW-1185">Reference proteome</keyword>
<evidence type="ECO:0000259" key="6">
    <source>
        <dbReference type="PROSITE" id="PS51387"/>
    </source>
</evidence>
<dbReference type="InterPro" id="IPR016169">
    <property type="entry name" value="FAD-bd_PCMH_sub2"/>
</dbReference>
<dbReference type="PANTHER" id="PTHR42973:SF39">
    <property type="entry name" value="FAD-BINDING PCMH-TYPE DOMAIN-CONTAINING PROTEIN"/>
    <property type="match status" value="1"/>
</dbReference>
<dbReference type="InterPro" id="IPR036318">
    <property type="entry name" value="FAD-bd_PCMH-like_sf"/>
</dbReference>
<comment type="similarity">
    <text evidence="2">Belongs to the oxygen-dependent FAD-linked oxidoreductase family.</text>
</comment>
<keyword evidence="3" id="KW-0285">Flavoprotein</keyword>
<keyword evidence="5" id="KW-0560">Oxidoreductase</keyword>
<evidence type="ECO:0000256" key="5">
    <source>
        <dbReference type="ARBA" id="ARBA00023002"/>
    </source>
</evidence>
<organism evidence="7 8">
    <name type="scientific">Spirosoma telluris</name>
    <dbReference type="NCBI Taxonomy" id="2183553"/>
    <lineage>
        <taxon>Bacteria</taxon>
        <taxon>Pseudomonadati</taxon>
        <taxon>Bacteroidota</taxon>
        <taxon>Cytophagia</taxon>
        <taxon>Cytophagales</taxon>
        <taxon>Cytophagaceae</taxon>
        <taxon>Spirosoma</taxon>
    </lineage>
</organism>
<dbReference type="PROSITE" id="PS51387">
    <property type="entry name" value="FAD_PCMH"/>
    <property type="match status" value="1"/>
</dbReference>